<evidence type="ECO:0000259" key="11">
    <source>
        <dbReference type="Pfam" id="PF02518"/>
    </source>
</evidence>
<keyword evidence="5" id="KW-0547">Nucleotide-binding</keyword>
<keyword evidence="14" id="KW-1185">Reference proteome</keyword>
<evidence type="ECO:0000256" key="8">
    <source>
        <dbReference type="ARBA" id="ARBA00023012"/>
    </source>
</evidence>
<evidence type="ECO:0000256" key="10">
    <source>
        <dbReference type="SAM" id="Phobius"/>
    </source>
</evidence>
<evidence type="ECO:0000256" key="5">
    <source>
        <dbReference type="ARBA" id="ARBA00022741"/>
    </source>
</evidence>
<organism evidence="13 14">
    <name type="scientific">Streptomyces paromomycinus</name>
    <name type="common">Streptomyces rimosus subsp. paromomycinus</name>
    <dbReference type="NCBI Taxonomy" id="92743"/>
    <lineage>
        <taxon>Bacteria</taxon>
        <taxon>Bacillati</taxon>
        <taxon>Actinomycetota</taxon>
        <taxon>Actinomycetes</taxon>
        <taxon>Kitasatosporales</taxon>
        <taxon>Streptomycetaceae</taxon>
        <taxon>Streptomyces</taxon>
    </lineage>
</organism>
<reference evidence="13 14" key="1">
    <citation type="submission" date="2018-11" db="EMBL/GenBank/DDBJ databases">
        <title>Whole genome sequence of Streptomyces paromomycinus NBRC 15454(T).</title>
        <authorList>
            <person name="Komaki H."/>
            <person name="Tamura T."/>
        </authorList>
    </citation>
    <scope>NUCLEOTIDE SEQUENCE [LARGE SCALE GENOMIC DNA]</scope>
    <source>
        <strain evidence="13 14">NBRC 15454</strain>
    </source>
</reference>
<dbReference type="AlphaFoldDB" id="A0A401W2H1"/>
<feature type="transmembrane region" description="Helical" evidence="10">
    <location>
        <begin position="448"/>
        <end position="469"/>
    </location>
</feature>
<dbReference type="Pfam" id="PF07730">
    <property type="entry name" value="HisKA_3"/>
    <property type="match status" value="1"/>
</dbReference>
<dbReference type="PANTHER" id="PTHR24421:SF10">
    <property type="entry name" value="NITRATE_NITRITE SENSOR PROTEIN NARQ"/>
    <property type="match status" value="1"/>
</dbReference>
<dbReference type="EMBL" id="BHZD01000001">
    <property type="protein sequence ID" value="GCD43538.1"/>
    <property type="molecule type" value="Genomic_DNA"/>
</dbReference>
<dbReference type="InterPro" id="IPR003594">
    <property type="entry name" value="HATPase_dom"/>
</dbReference>
<keyword evidence="3" id="KW-0597">Phosphoprotein</keyword>
<dbReference type="RefSeq" id="WP_125054643.1">
    <property type="nucleotide sequence ID" value="NZ_BHZD01000001.1"/>
</dbReference>
<keyword evidence="7" id="KW-0067">ATP-binding</keyword>
<feature type="region of interest" description="Disordered" evidence="9">
    <location>
        <begin position="355"/>
        <end position="375"/>
    </location>
</feature>
<sequence length="572" mass="60282">MPFTPPTPRPYEAAPPRRRKRRRLAVLLEVGTAFFYLAGLGALGALGADGTGFFGLLPFEGKLALCAGSAVLLPFRRRVPVTCLLILAAVAGTLPICGMLSALVAFDAIRRVDGPRRRTVVLFTATVIPVLTAVVGTVCTGYGSWRYGFALGLVVGGVGILVPGLVGSSRGQQDRLVVALRERAAAAEEARRLIDSASRVEERSRIAAEMHDLVGHRLSLISLHSGGLEMALATKAPELKDEAAQVRAATRDAMNELRAVLGVLGPLGRDTGTGALTDATGTHADLDALAEESRAAGIAVTVRRQGPDLDGLEPRVRRAVHRVVRESLTNVHRYATGASVELTVEHTDDHVRVTVRNGAPPAPPEATTGLGTGRGLTGLRERVGLLGGELRTGPTGVGGFLVEATVPAHPASPAASAAHPETSPASRTAEDDHRSGALPGILRHLPGLATGVLGLVGVGTMLAFGLTLVQSSRPVQESLSPDSIRVGMSREDVRSAYLYDNDLARAAASGHEPRRPSGTDCIFPYTGAEALGGRLELTRYCFRGDVLTDIDRFWVPSVREPRASESPTPRTR</sequence>
<evidence type="ECO:0000259" key="12">
    <source>
        <dbReference type="Pfam" id="PF07730"/>
    </source>
</evidence>
<comment type="catalytic activity">
    <reaction evidence="1">
        <text>ATP + protein L-histidine = ADP + protein N-phospho-L-histidine.</text>
        <dbReference type="EC" id="2.7.13.3"/>
    </reaction>
</comment>
<protein>
    <recommendedName>
        <fullName evidence="2">histidine kinase</fullName>
        <ecNumber evidence="2">2.7.13.3</ecNumber>
    </recommendedName>
</protein>
<dbReference type="EC" id="2.7.13.3" evidence="2"/>
<feature type="transmembrane region" description="Helical" evidence="10">
    <location>
        <begin position="84"/>
        <end position="108"/>
    </location>
</feature>
<dbReference type="GO" id="GO:0005524">
    <property type="term" value="F:ATP binding"/>
    <property type="evidence" value="ECO:0007669"/>
    <property type="project" value="UniProtKB-KW"/>
</dbReference>
<dbReference type="GO" id="GO:0016020">
    <property type="term" value="C:membrane"/>
    <property type="evidence" value="ECO:0007669"/>
    <property type="project" value="InterPro"/>
</dbReference>
<keyword evidence="8" id="KW-0902">Two-component regulatory system</keyword>
<dbReference type="InterPro" id="IPR011712">
    <property type="entry name" value="Sig_transdc_His_kin_sub3_dim/P"/>
</dbReference>
<feature type="transmembrane region" description="Helical" evidence="10">
    <location>
        <begin position="149"/>
        <end position="166"/>
    </location>
</feature>
<comment type="caution">
    <text evidence="13">The sequence shown here is derived from an EMBL/GenBank/DDBJ whole genome shotgun (WGS) entry which is preliminary data.</text>
</comment>
<proteinExistence type="predicted"/>
<keyword evidence="10" id="KW-0812">Transmembrane</keyword>
<evidence type="ECO:0000256" key="4">
    <source>
        <dbReference type="ARBA" id="ARBA00022679"/>
    </source>
</evidence>
<feature type="domain" description="Signal transduction histidine kinase subgroup 3 dimerisation and phosphoacceptor" evidence="12">
    <location>
        <begin position="202"/>
        <end position="266"/>
    </location>
</feature>
<keyword evidence="10" id="KW-0472">Membrane</keyword>
<dbReference type="Pfam" id="PF02518">
    <property type="entry name" value="HATPase_c"/>
    <property type="match status" value="1"/>
</dbReference>
<evidence type="ECO:0000256" key="6">
    <source>
        <dbReference type="ARBA" id="ARBA00022777"/>
    </source>
</evidence>
<name>A0A401W2H1_STREY</name>
<evidence type="ECO:0000256" key="7">
    <source>
        <dbReference type="ARBA" id="ARBA00022840"/>
    </source>
</evidence>
<dbReference type="Gene3D" id="1.20.5.1930">
    <property type="match status" value="1"/>
</dbReference>
<keyword evidence="6 13" id="KW-0418">Kinase</keyword>
<evidence type="ECO:0000313" key="13">
    <source>
        <dbReference type="EMBL" id="GCD43538.1"/>
    </source>
</evidence>
<dbReference type="SUPFAM" id="SSF55874">
    <property type="entry name" value="ATPase domain of HSP90 chaperone/DNA topoisomerase II/histidine kinase"/>
    <property type="match status" value="1"/>
</dbReference>
<feature type="transmembrane region" description="Helical" evidence="10">
    <location>
        <begin position="120"/>
        <end position="143"/>
    </location>
</feature>
<feature type="domain" description="Histidine kinase/HSP90-like ATPase" evidence="11">
    <location>
        <begin position="317"/>
        <end position="408"/>
    </location>
</feature>
<feature type="compositionally biased region" description="Low complexity" evidence="9">
    <location>
        <begin position="411"/>
        <end position="426"/>
    </location>
</feature>
<evidence type="ECO:0000256" key="9">
    <source>
        <dbReference type="SAM" id="MobiDB-lite"/>
    </source>
</evidence>
<evidence type="ECO:0000256" key="2">
    <source>
        <dbReference type="ARBA" id="ARBA00012438"/>
    </source>
</evidence>
<feature type="region of interest" description="Disordered" evidence="9">
    <location>
        <begin position="411"/>
        <end position="438"/>
    </location>
</feature>
<keyword evidence="10" id="KW-1133">Transmembrane helix</keyword>
<gene>
    <name evidence="13" type="ORF">GKJPGBOP_03219</name>
</gene>
<dbReference type="GO" id="GO:0000155">
    <property type="term" value="F:phosphorelay sensor kinase activity"/>
    <property type="evidence" value="ECO:0007669"/>
    <property type="project" value="InterPro"/>
</dbReference>
<accession>A0A401W2H1</accession>
<evidence type="ECO:0000313" key="14">
    <source>
        <dbReference type="Proteomes" id="UP000286746"/>
    </source>
</evidence>
<dbReference type="InterPro" id="IPR050482">
    <property type="entry name" value="Sensor_HK_TwoCompSys"/>
</dbReference>
<evidence type="ECO:0000256" key="1">
    <source>
        <dbReference type="ARBA" id="ARBA00000085"/>
    </source>
</evidence>
<dbReference type="Proteomes" id="UP000286746">
    <property type="component" value="Unassembled WGS sequence"/>
</dbReference>
<feature type="transmembrane region" description="Helical" evidence="10">
    <location>
        <begin position="24"/>
        <end position="48"/>
    </location>
</feature>
<keyword evidence="4" id="KW-0808">Transferase</keyword>
<dbReference type="PANTHER" id="PTHR24421">
    <property type="entry name" value="NITRATE/NITRITE SENSOR PROTEIN NARX-RELATED"/>
    <property type="match status" value="1"/>
</dbReference>
<dbReference type="GO" id="GO:0046983">
    <property type="term" value="F:protein dimerization activity"/>
    <property type="evidence" value="ECO:0007669"/>
    <property type="project" value="InterPro"/>
</dbReference>
<dbReference type="InterPro" id="IPR036890">
    <property type="entry name" value="HATPase_C_sf"/>
</dbReference>
<evidence type="ECO:0000256" key="3">
    <source>
        <dbReference type="ARBA" id="ARBA00022553"/>
    </source>
</evidence>
<dbReference type="Gene3D" id="3.30.565.10">
    <property type="entry name" value="Histidine kinase-like ATPase, C-terminal domain"/>
    <property type="match status" value="1"/>
</dbReference>